<proteinExistence type="predicted"/>
<dbReference type="Proteomes" id="UP000594262">
    <property type="component" value="Unplaced"/>
</dbReference>
<reference evidence="3" key="1">
    <citation type="submission" date="2021-01" db="UniProtKB">
        <authorList>
            <consortium name="EnsemblMetazoa"/>
        </authorList>
    </citation>
    <scope>IDENTIFICATION</scope>
</reference>
<organism evidence="3 4">
    <name type="scientific">Clytia hemisphaerica</name>
    <dbReference type="NCBI Taxonomy" id="252671"/>
    <lineage>
        <taxon>Eukaryota</taxon>
        <taxon>Metazoa</taxon>
        <taxon>Cnidaria</taxon>
        <taxon>Hydrozoa</taxon>
        <taxon>Hydroidolina</taxon>
        <taxon>Leptothecata</taxon>
        <taxon>Obeliida</taxon>
        <taxon>Clytiidae</taxon>
        <taxon>Clytia</taxon>
    </lineage>
</organism>
<accession>A0A7M5X618</accession>
<evidence type="ECO:0000313" key="3">
    <source>
        <dbReference type="EnsemblMetazoa" id="CLYHEMP018095.1"/>
    </source>
</evidence>
<feature type="region of interest" description="Disordered" evidence="1">
    <location>
        <begin position="120"/>
        <end position="208"/>
    </location>
</feature>
<dbReference type="EnsemblMetazoa" id="CLYHEMT018095.1">
    <property type="protein sequence ID" value="CLYHEMP018095.1"/>
    <property type="gene ID" value="CLYHEMG018095"/>
</dbReference>
<feature type="compositionally biased region" description="Acidic residues" evidence="1">
    <location>
        <begin position="127"/>
        <end position="187"/>
    </location>
</feature>
<feature type="transmembrane region" description="Helical" evidence="2">
    <location>
        <begin position="7"/>
        <end position="33"/>
    </location>
</feature>
<keyword evidence="2" id="KW-1133">Transmembrane helix</keyword>
<feature type="transmembrane region" description="Helical" evidence="2">
    <location>
        <begin position="95"/>
        <end position="115"/>
    </location>
</feature>
<evidence type="ECO:0000256" key="1">
    <source>
        <dbReference type="SAM" id="MobiDB-lite"/>
    </source>
</evidence>
<sequence length="274" mass="32031">MYAIDCYCWVLILVTVFMYSLGLYGVIIAFIRYPIQTGVVHAAYVAFHLCDVTLVYFFHRVLEKKIYHWRFLYVEFAVSFLVALLQRSVVATNWFTTWAVLSFVHCLIFNIMKIFTSSDENDVPREENDDENDVPREENDDENDVPREENDDENDVPREENDDENDVPREENDDENDVPREENDDENDVPREEMTPKMMSQGKKMTTKMMSQGKKMTTKMMSQGKKIGLTQSTVKYRLDRRLSHIVKSSSLKFTFGHQNKSFGGKKKHLNMTTG</sequence>
<evidence type="ECO:0000313" key="4">
    <source>
        <dbReference type="Proteomes" id="UP000594262"/>
    </source>
</evidence>
<feature type="transmembrane region" description="Helical" evidence="2">
    <location>
        <begin position="71"/>
        <end position="89"/>
    </location>
</feature>
<keyword evidence="2" id="KW-0472">Membrane</keyword>
<dbReference type="AlphaFoldDB" id="A0A7M5X618"/>
<keyword evidence="4" id="KW-1185">Reference proteome</keyword>
<feature type="transmembrane region" description="Helical" evidence="2">
    <location>
        <begin position="39"/>
        <end position="59"/>
    </location>
</feature>
<name>A0A7M5X618_9CNID</name>
<evidence type="ECO:0000256" key="2">
    <source>
        <dbReference type="SAM" id="Phobius"/>
    </source>
</evidence>
<protein>
    <submittedName>
        <fullName evidence="3">Uncharacterized protein</fullName>
    </submittedName>
</protein>
<keyword evidence="2" id="KW-0812">Transmembrane</keyword>